<dbReference type="EMBL" id="FOGI01000011">
    <property type="protein sequence ID" value="SES35960.1"/>
    <property type="molecule type" value="Genomic_DNA"/>
</dbReference>
<dbReference type="PANTHER" id="PTHR45947">
    <property type="entry name" value="SULFOQUINOVOSYL TRANSFERASE SQD2"/>
    <property type="match status" value="1"/>
</dbReference>
<dbReference type="GO" id="GO:1901137">
    <property type="term" value="P:carbohydrate derivative biosynthetic process"/>
    <property type="evidence" value="ECO:0007669"/>
    <property type="project" value="UniProtKB-ARBA"/>
</dbReference>
<feature type="domain" description="Glycosyltransferase subfamily 4-like N-terminal" evidence="3">
    <location>
        <begin position="24"/>
        <end position="179"/>
    </location>
</feature>
<dbReference type="Pfam" id="PF13439">
    <property type="entry name" value="Glyco_transf_4"/>
    <property type="match status" value="1"/>
</dbReference>
<dbReference type="CDD" id="cd03801">
    <property type="entry name" value="GT4_PimA-like"/>
    <property type="match status" value="1"/>
</dbReference>
<dbReference type="Gene3D" id="3.40.50.2000">
    <property type="entry name" value="Glycogen Phosphorylase B"/>
    <property type="match status" value="2"/>
</dbReference>
<gene>
    <name evidence="4" type="ORF">SAMN04487818_11166</name>
</gene>
<evidence type="ECO:0000313" key="5">
    <source>
        <dbReference type="Proteomes" id="UP000199051"/>
    </source>
</evidence>
<dbReference type="GO" id="GO:0016757">
    <property type="term" value="F:glycosyltransferase activity"/>
    <property type="evidence" value="ECO:0007669"/>
    <property type="project" value="UniProtKB-KW"/>
</dbReference>
<keyword evidence="1" id="KW-0328">Glycosyltransferase</keyword>
<sequence length="379" mass="40649">MPEATKSITVAFVLASYTHNAPAGMERAIAALAHGLRQLGHRALIITAVKPDPTKDELDEDLIVLGSAEVTFPAADNELREAISSHGQDEIIAADLRALYHRHHVDIAVYVDALWGLGRLAPACPAVRTVLAMHVVGHDQDLTPALERADVVVAPSTTVLDQAHDRGYDSTCWQIVPNALLDDHGAPDARQREALRLGGPMRVLARLGPEKNVRALLDAGHLVDRGIEVVLAEAGFEHAVGAQAAEYRRCAHSTTHLLMGSIRDGGLPWNEVQPWLADAAVVIVPSTKETFGLIALEAMSVGTPVVAFDVDNLPALIDTGAKAGGIVVPRAHGEFGLWGAAEALLDDPVRYAVLSRAAYYRSRDYLPTTVAHDFLKAVR</sequence>
<accession>A0A1H9WPX0</accession>
<keyword evidence="5" id="KW-1185">Reference proteome</keyword>
<reference evidence="5" key="1">
    <citation type="submission" date="2016-10" db="EMBL/GenBank/DDBJ databases">
        <authorList>
            <person name="Varghese N."/>
            <person name="Submissions S."/>
        </authorList>
    </citation>
    <scope>NUCLEOTIDE SEQUENCE [LARGE SCALE GENOMIC DNA]</scope>
    <source>
        <strain evidence="5">DSM 44260</strain>
    </source>
</reference>
<organism evidence="4 5">
    <name type="scientific">Actinokineospora terrae</name>
    <dbReference type="NCBI Taxonomy" id="155974"/>
    <lineage>
        <taxon>Bacteria</taxon>
        <taxon>Bacillati</taxon>
        <taxon>Actinomycetota</taxon>
        <taxon>Actinomycetes</taxon>
        <taxon>Pseudonocardiales</taxon>
        <taxon>Pseudonocardiaceae</taxon>
        <taxon>Actinokineospora</taxon>
    </lineage>
</organism>
<evidence type="ECO:0000256" key="2">
    <source>
        <dbReference type="ARBA" id="ARBA00022679"/>
    </source>
</evidence>
<evidence type="ECO:0000259" key="3">
    <source>
        <dbReference type="Pfam" id="PF13439"/>
    </source>
</evidence>
<dbReference type="PANTHER" id="PTHR45947:SF13">
    <property type="entry name" value="TRANSFERASE"/>
    <property type="match status" value="1"/>
</dbReference>
<keyword evidence="2" id="KW-0808">Transferase</keyword>
<dbReference type="Proteomes" id="UP000199051">
    <property type="component" value="Unassembled WGS sequence"/>
</dbReference>
<dbReference type="InterPro" id="IPR050194">
    <property type="entry name" value="Glycosyltransferase_grp1"/>
</dbReference>
<proteinExistence type="predicted"/>
<protein>
    <submittedName>
        <fullName evidence="4">Iron(II)-dependent oxidoreductase</fullName>
    </submittedName>
</protein>
<dbReference type="SUPFAM" id="SSF53756">
    <property type="entry name" value="UDP-Glycosyltransferase/glycogen phosphorylase"/>
    <property type="match status" value="1"/>
</dbReference>
<evidence type="ECO:0000256" key="1">
    <source>
        <dbReference type="ARBA" id="ARBA00022676"/>
    </source>
</evidence>
<dbReference type="AlphaFoldDB" id="A0A1H9WPX0"/>
<dbReference type="STRING" id="155974.SAMN04487818_11166"/>
<dbReference type="Pfam" id="PF13692">
    <property type="entry name" value="Glyco_trans_1_4"/>
    <property type="match status" value="1"/>
</dbReference>
<evidence type="ECO:0000313" key="4">
    <source>
        <dbReference type="EMBL" id="SES35960.1"/>
    </source>
</evidence>
<dbReference type="InterPro" id="IPR028098">
    <property type="entry name" value="Glyco_trans_4-like_N"/>
</dbReference>
<dbReference type="RefSeq" id="WP_092783226.1">
    <property type="nucleotide sequence ID" value="NZ_FOGI01000011.1"/>
</dbReference>
<name>A0A1H9WPX0_9PSEU</name>